<accession>A0ABD0ZH15</accession>
<gene>
    <name evidence="1" type="ORF">V5N11_012550</name>
</gene>
<keyword evidence="2" id="KW-1185">Reference proteome</keyword>
<dbReference type="EMBL" id="JBANAX010000789">
    <property type="protein sequence ID" value="KAL1193311.1"/>
    <property type="molecule type" value="Genomic_DNA"/>
</dbReference>
<name>A0ABD0ZH15_CARAN</name>
<comment type="caution">
    <text evidence="1">The sequence shown here is derived from an EMBL/GenBank/DDBJ whole genome shotgun (WGS) entry which is preliminary data.</text>
</comment>
<evidence type="ECO:0000313" key="1">
    <source>
        <dbReference type="EMBL" id="KAL1193311.1"/>
    </source>
</evidence>
<organism evidence="1 2">
    <name type="scientific">Cardamine amara subsp. amara</name>
    <dbReference type="NCBI Taxonomy" id="228776"/>
    <lineage>
        <taxon>Eukaryota</taxon>
        <taxon>Viridiplantae</taxon>
        <taxon>Streptophyta</taxon>
        <taxon>Embryophyta</taxon>
        <taxon>Tracheophyta</taxon>
        <taxon>Spermatophyta</taxon>
        <taxon>Magnoliopsida</taxon>
        <taxon>eudicotyledons</taxon>
        <taxon>Gunneridae</taxon>
        <taxon>Pentapetalae</taxon>
        <taxon>rosids</taxon>
        <taxon>malvids</taxon>
        <taxon>Brassicales</taxon>
        <taxon>Brassicaceae</taxon>
        <taxon>Cardamineae</taxon>
        <taxon>Cardamine</taxon>
    </lineage>
</organism>
<reference evidence="1 2" key="1">
    <citation type="submission" date="2024-04" db="EMBL/GenBank/DDBJ databases">
        <title>Genome assembly C_amara_ONT_v2.</title>
        <authorList>
            <person name="Yant L."/>
            <person name="Moore C."/>
            <person name="Slenker M."/>
        </authorList>
    </citation>
    <scope>NUCLEOTIDE SEQUENCE [LARGE SCALE GENOMIC DNA]</scope>
    <source>
        <tissue evidence="1">Leaf</tissue>
    </source>
</reference>
<protein>
    <submittedName>
        <fullName evidence="1">Uncharacterized protein</fullName>
    </submittedName>
</protein>
<evidence type="ECO:0000313" key="2">
    <source>
        <dbReference type="Proteomes" id="UP001558713"/>
    </source>
</evidence>
<dbReference type="Proteomes" id="UP001558713">
    <property type="component" value="Unassembled WGS sequence"/>
</dbReference>
<sequence>MISRGTWHCMREEGLHHLQGLKQVVREKKQRLQRDVENGQVNASCSAAKTTCVKEFSEDELKELRTIIAETDANVLIMESGDLSGANSIDSCCVESIDDTSGTDMDLTSLAIDVPGPSFCDFDKDQSKKII</sequence>
<proteinExistence type="predicted"/>
<dbReference type="AlphaFoldDB" id="A0ABD0ZH15"/>